<reference evidence="14 15" key="1">
    <citation type="submission" date="2024-04" db="EMBL/GenBank/DDBJ databases">
        <title>Genome assembly C_amara_ONT_v2.</title>
        <authorList>
            <person name="Yant L."/>
            <person name="Moore C."/>
            <person name="Slenker M."/>
        </authorList>
    </citation>
    <scope>NUCLEOTIDE SEQUENCE [LARGE SCALE GENOMIC DNA]</scope>
    <source>
        <tissue evidence="14">Leaf</tissue>
    </source>
</reference>
<evidence type="ECO:0000256" key="4">
    <source>
        <dbReference type="ARBA" id="ARBA00023054"/>
    </source>
</evidence>
<dbReference type="PROSITE" id="PS50848">
    <property type="entry name" value="START"/>
    <property type="match status" value="1"/>
</dbReference>
<organism evidence="14 15">
    <name type="scientific">Cardamine amara subsp. amara</name>
    <dbReference type="NCBI Taxonomy" id="228776"/>
    <lineage>
        <taxon>Eukaryota</taxon>
        <taxon>Viridiplantae</taxon>
        <taxon>Streptophyta</taxon>
        <taxon>Embryophyta</taxon>
        <taxon>Tracheophyta</taxon>
        <taxon>Spermatophyta</taxon>
        <taxon>Magnoliopsida</taxon>
        <taxon>eudicotyledons</taxon>
        <taxon>Gunneridae</taxon>
        <taxon>Pentapetalae</taxon>
        <taxon>rosids</taxon>
        <taxon>malvids</taxon>
        <taxon>Brassicales</taxon>
        <taxon>Brassicaceae</taxon>
        <taxon>Cardamineae</taxon>
        <taxon>Cardamine</taxon>
    </lineage>
</organism>
<evidence type="ECO:0000256" key="8">
    <source>
        <dbReference type="ARBA" id="ARBA00023242"/>
    </source>
</evidence>
<dbReference type="InterPro" id="IPR057993">
    <property type="entry name" value="HD-Zip_IV_C"/>
</dbReference>
<feature type="compositionally biased region" description="Basic residues" evidence="11">
    <location>
        <begin position="53"/>
        <end position="62"/>
    </location>
</feature>
<dbReference type="EMBL" id="JBANAX010000668">
    <property type="protein sequence ID" value="KAL1198323.1"/>
    <property type="molecule type" value="Genomic_DNA"/>
</dbReference>
<dbReference type="GO" id="GO:0005634">
    <property type="term" value="C:nucleus"/>
    <property type="evidence" value="ECO:0007669"/>
    <property type="project" value="UniProtKB-SubCell"/>
</dbReference>
<feature type="domain" description="START" evidence="13">
    <location>
        <begin position="215"/>
        <end position="446"/>
    </location>
</feature>
<dbReference type="InterPro" id="IPR042160">
    <property type="entry name" value="HD-Zip_IV"/>
</dbReference>
<evidence type="ECO:0000256" key="2">
    <source>
        <dbReference type="ARBA" id="ARBA00006789"/>
    </source>
</evidence>
<dbReference type="PROSITE" id="PS50071">
    <property type="entry name" value="HOMEOBOX_2"/>
    <property type="match status" value="1"/>
</dbReference>
<evidence type="ECO:0000313" key="14">
    <source>
        <dbReference type="EMBL" id="KAL1198323.1"/>
    </source>
</evidence>
<evidence type="ECO:0000313" key="15">
    <source>
        <dbReference type="Proteomes" id="UP001558713"/>
    </source>
</evidence>
<dbReference type="Pfam" id="PF00046">
    <property type="entry name" value="Homeodomain"/>
    <property type="match status" value="1"/>
</dbReference>
<name>A0ABD0ZV77_CARAN</name>
<keyword evidence="15" id="KW-1185">Reference proteome</keyword>
<dbReference type="GO" id="GO:0003677">
    <property type="term" value="F:DNA binding"/>
    <property type="evidence" value="ECO:0007669"/>
    <property type="project" value="UniProtKB-UniRule"/>
</dbReference>
<dbReference type="Gene3D" id="1.10.10.60">
    <property type="entry name" value="Homeodomain-like"/>
    <property type="match status" value="1"/>
</dbReference>
<evidence type="ECO:0000256" key="9">
    <source>
        <dbReference type="PROSITE-ProRule" id="PRU00108"/>
    </source>
</evidence>
<dbReference type="InterPro" id="IPR009057">
    <property type="entry name" value="Homeodomain-like_sf"/>
</dbReference>
<dbReference type="AlphaFoldDB" id="A0ABD0ZV77"/>
<evidence type="ECO:0000256" key="7">
    <source>
        <dbReference type="ARBA" id="ARBA00023163"/>
    </source>
</evidence>
<gene>
    <name evidence="14" type="ORF">V5N11_026853</name>
</gene>
<dbReference type="PANTHER" id="PTHR45654:SF75">
    <property type="entry name" value="HOMEOBOX-LEUCINE ZIPPER PROTEIN HDG7"/>
    <property type="match status" value="1"/>
</dbReference>
<dbReference type="SUPFAM" id="SSF46689">
    <property type="entry name" value="Homeodomain-like"/>
    <property type="match status" value="1"/>
</dbReference>
<proteinExistence type="inferred from homology"/>
<keyword evidence="6 9" id="KW-0371">Homeobox</keyword>
<evidence type="ECO:0000256" key="11">
    <source>
        <dbReference type="SAM" id="MobiDB-lite"/>
    </source>
</evidence>
<dbReference type="InterPro" id="IPR001356">
    <property type="entry name" value="HD"/>
</dbReference>
<keyword evidence="7" id="KW-0804">Transcription</keyword>
<comment type="caution">
    <text evidence="14">The sequence shown here is derived from an EMBL/GenBank/DDBJ whole genome shotgun (WGS) entry which is preliminary data.</text>
</comment>
<dbReference type="CDD" id="cd00086">
    <property type="entry name" value="homeodomain"/>
    <property type="match status" value="1"/>
</dbReference>
<keyword evidence="8 9" id="KW-0539">Nucleus</keyword>
<evidence type="ECO:0000256" key="1">
    <source>
        <dbReference type="ARBA" id="ARBA00004123"/>
    </source>
</evidence>
<accession>A0ABD0ZV77</accession>
<sequence length="699" mass="78044">MNGDFDVDMSREDLNPCFLGKFKDDEFESRSLSDDNSFDAMSGDENKQEQCPKKKKKKMTKYHRHTSYQIQELESFFKECPHPNEKQRLELGKKLALESKQIKFWFQNRRTQMKTQLERHENVILRQENEKLRVKNGFLKEAMRGSLCIDCGGAVIPGEVSYEQQQLRIENAKLKDELDRICGLANRFIGGSISLEQPSNGGIGSHHLPRGHGFSSGTSLLCMDLAMEAMDQLLKLAELDNALWIKYSKSEKEPMNHEEYRSIFMGSKQHLVSSRETGLVLINSLALVETLMDTNKWAEMFECIVAVASTIEVISNGSDGSRNGSLQLMEAEFQVMSPLVPIKQVKFLRYCKQHGDGLWAVVDVSYDINREDENLKSYGGDSKKFPSGCIIQDIGNGCSKVTWIEHSEYEESQIHSLYQSLLSSSVGLGATKWLTTLQRQCESFTTFVSSQDQTGLSLAGTKSILKLAQRMKLNFYSGITASSIHKWEKLVADNVGQDTRILTRKSLEPVGVVLSAAMSLWLPVTQQRLFEFLCDGKCRNQWDILSNGASMENMLLVPKGQREGSFVSLLRAAGKDQNENSMLILQETWNDSSGALVVYAPVDVPSMNVVMSGGDSAYVALLPSGFSILPDGSSSLPDHIDTNNSLVNHESKGCLLTVGFQILVNSLPTAKLNLESVETVNNLIACTIHKIRAALRIPA</sequence>
<dbReference type="Proteomes" id="UP001558713">
    <property type="component" value="Unassembled WGS sequence"/>
</dbReference>
<evidence type="ECO:0000259" key="12">
    <source>
        <dbReference type="PROSITE" id="PS50071"/>
    </source>
</evidence>
<feature type="domain" description="Homeobox" evidence="12">
    <location>
        <begin position="56"/>
        <end position="116"/>
    </location>
</feature>
<comment type="similarity">
    <text evidence="2">Belongs to the HD-ZIP homeobox family. Class IV subfamily.</text>
</comment>
<evidence type="ECO:0000256" key="10">
    <source>
        <dbReference type="RuleBase" id="RU000682"/>
    </source>
</evidence>
<dbReference type="CDD" id="cd08875">
    <property type="entry name" value="START_ArGLABRA2_like"/>
    <property type="match status" value="1"/>
</dbReference>
<comment type="subcellular location">
    <subcellularLocation>
        <location evidence="1 9 10">Nucleus</location>
    </subcellularLocation>
</comment>
<keyword evidence="3" id="KW-0805">Transcription regulation</keyword>
<evidence type="ECO:0000256" key="5">
    <source>
        <dbReference type="ARBA" id="ARBA00023125"/>
    </source>
</evidence>
<dbReference type="SMART" id="SM00234">
    <property type="entry name" value="START"/>
    <property type="match status" value="1"/>
</dbReference>
<feature type="DNA-binding region" description="Homeobox" evidence="9">
    <location>
        <begin position="58"/>
        <end position="117"/>
    </location>
</feature>
<keyword evidence="4" id="KW-0175">Coiled coil</keyword>
<evidence type="ECO:0000259" key="13">
    <source>
        <dbReference type="PROSITE" id="PS50848"/>
    </source>
</evidence>
<dbReference type="Pfam" id="PF25797">
    <property type="entry name" value="PDF2_C"/>
    <property type="match status" value="1"/>
</dbReference>
<protein>
    <submittedName>
        <fullName evidence="14">Homeobox-leucine zipper protein HDG7</fullName>
    </submittedName>
</protein>
<dbReference type="SUPFAM" id="SSF55961">
    <property type="entry name" value="Bet v1-like"/>
    <property type="match status" value="2"/>
</dbReference>
<dbReference type="PANTHER" id="PTHR45654">
    <property type="entry name" value="HOMEOBOX-LEUCINE ZIPPER PROTEIN MERISTEM L1"/>
    <property type="match status" value="1"/>
</dbReference>
<dbReference type="Pfam" id="PF01852">
    <property type="entry name" value="START"/>
    <property type="match status" value="1"/>
</dbReference>
<feature type="region of interest" description="Disordered" evidence="11">
    <location>
        <begin position="29"/>
        <end position="62"/>
    </location>
</feature>
<dbReference type="InterPro" id="IPR002913">
    <property type="entry name" value="START_lipid-bd_dom"/>
</dbReference>
<evidence type="ECO:0000256" key="3">
    <source>
        <dbReference type="ARBA" id="ARBA00023015"/>
    </source>
</evidence>
<evidence type="ECO:0000256" key="6">
    <source>
        <dbReference type="ARBA" id="ARBA00023155"/>
    </source>
</evidence>
<dbReference type="FunFam" id="1.10.10.60:FF:000229">
    <property type="entry name" value="Homeobox-leucine zipper protein HDG1"/>
    <property type="match status" value="1"/>
</dbReference>
<dbReference type="SMART" id="SM00389">
    <property type="entry name" value="HOX"/>
    <property type="match status" value="1"/>
</dbReference>
<keyword evidence="5 9" id="KW-0238">DNA-binding</keyword>